<dbReference type="InterPro" id="IPR036291">
    <property type="entry name" value="NAD(P)-bd_dom_sf"/>
</dbReference>
<accession>A0A6L7GXG8</accession>
<dbReference type="SUPFAM" id="SSF51735">
    <property type="entry name" value="NAD(P)-binding Rossmann-fold domains"/>
    <property type="match status" value="1"/>
</dbReference>
<name>A0A6L7GXG8_9ACTN</name>
<dbReference type="Proteomes" id="UP000475545">
    <property type="component" value="Unassembled WGS sequence"/>
</dbReference>
<dbReference type="NCBIfam" id="TIGR03971">
    <property type="entry name" value="SDR_subfam_1"/>
    <property type="match status" value="1"/>
</dbReference>
<evidence type="ECO:0000256" key="1">
    <source>
        <dbReference type="ARBA" id="ARBA00006484"/>
    </source>
</evidence>
<dbReference type="PRINTS" id="PR00081">
    <property type="entry name" value="GDHRDH"/>
</dbReference>
<evidence type="ECO:0000313" key="4">
    <source>
        <dbReference type="EMBL" id="MXP23335.1"/>
    </source>
</evidence>
<comment type="similarity">
    <text evidence="1">Belongs to the short-chain dehydrogenases/reductases (SDR) family.</text>
</comment>
<sequence length="285" mass="29692">MGKLDGKIAVVTGAGRGQGRSHAITLAAAGADIIALDLCADIATNSYPLAGREDLDETRRFVEKEGRRCVAEVADVRDPQQLRAAIDKGVGELGGLHIVVANAGICPLGDVPRQAFIDAVDVDLVGVLNTVSAAYPHLSAGASIIATGSVAALMKGSGTDVLGAGGFGYSHSKRAVATYVHDCALALAPEKIRVNCVHPTNCNTDMLQSEPMYKVFRPDLEAPAADDVVAAFATTQPMNVPWVEPEDISKAVLFLASDDSQYVTGLQLKVDAGAALVHTNAYSLK</sequence>
<evidence type="ECO:0000256" key="2">
    <source>
        <dbReference type="ARBA" id="ARBA00023002"/>
    </source>
</evidence>
<dbReference type="CDD" id="cd05233">
    <property type="entry name" value="SDR_c"/>
    <property type="match status" value="1"/>
</dbReference>
<dbReference type="FunFam" id="3.40.50.720:FF:000084">
    <property type="entry name" value="Short-chain dehydrogenase reductase"/>
    <property type="match status" value="1"/>
</dbReference>
<evidence type="ECO:0000256" key="3">
    <source>
        <dbReference type="ARBA" id="ARBA00023027"/>
    </source>
</evidence>
<dbReference type="PANTHER" id="PTHR42760">
    <property type="entry name" value="SHORT-CHAIN DEHYDROGENASES/REDUCTASES FAMILY MEMBER"/>
    <property type="match status" value="1"/>
</dbReference>
<keyword evidence="5" id="KW-1185">Reference proteome</keyword>
<proteinExistence type="inferred from homology"/>
<keyword evidence="2 4" id="KW-0560">Oxidoreductase</keyword>
<dbReference type="AlphaFoldDB" id="A0A6L7GXG8"/>
<dbReference type="PANTHER" id="PTHR42760:SF133">
    <property type="entry name" value="3-OXOACYL-[ACYL-CARRIER-PROTEIN] REDUCTASE"/>
    <property type="match status" value="1"/>
</dbReference>
<protein>
    <submittedName>
        <fullName evidence="4">Mycofactocin-coupled SDR family oxidoreductase</fullName>
        <ecNumber evidence="4">1.1.99.-</ecNumber>
    </submittedName>
</protein>
<dbReference type="EC" id="1.1.99.-" evidence="4"/>
<dbReference type="InterPro" id="IPR002347">
    <property type="entry name" value="SDR_fam"/>
</dbReference>
<comment type="caution">
    <text evidence="4">The sequence shown here is derived from an EMBL/GenBank/DDBJ whole genome shotgun (WGS) entry which is preliminary data.</text>
</comment>
<evidence type="ECO:0000313" key="5">
    <source>
        <dbReference type="Proteomes" id="UP000475545"/>
    </source>
</evidence>
<dbReference type="GO" id="GO:0016616">
    <property type="term" value="F:oxidoreductase activity, acting on the CH-OH group of donors, NAD or NADP as acceptor"/>
    <property type="evidence" value="ECO:0007669"/>
    <property type="project" value="TreeGrafter"/>
</dbReference>
<dbReference type="InterPro" id="IPR023985">
    <property type="entry name" value="SDR_subfam_1"/>
</dbReference>
<dbReference type="Gene3D" id="3.40.50.720">
    <property type="entry name" value="NAD(P)-binding Rossmann-like Domain"/>
    <property type="match status" value="1"/>
</dbReference>
<gene>
    <name evidence="4" type="ORF">GIY30_18520</name>
</gene>
<keyword evidence="3" id="KW-0520">NAD</keyword>
<dbReference type="RefSeq" id="WP_160903514.1">
    <property type="nucleotide sequence ID" value="NZ_CP102850.1"/>
</dbReference>
<reference evidence="4 5" key="1">
    <citation type="submission" date="2019-11" db="EMBL/GenBank/DDBJ databases">
        <title>Gordonia sp. nov., a novel actinobacterium isolated from mangrove soil in Hainan.</title>
        <authorList>
            <person name="Huang X."/>
            <person name="Xie Y."/>
            <person name="Chu X."/>
            <person name="Xiao K."/>
        </authorList>
    </citation>
    <scope>NUCLEOTIDE SEQUENCE [LARGE SCALE GENOMIC DNA]</scope>
    <source>
        <strain evidence="4 5">HNM0687</strain>
    </source>
</reference>
<dbReference type="Pfam" id="PF13561">
    <property type="entry name" value="adh_short_C2"/>
    <property type="match status" value="1"/>
</dbReference>
<organism evidence="4 5">
    <name type="scientific">Gordonia mangrovi</name>
    <dbReference type="NCBI Taxonomy" id="2665643"/>
    <lineage>
        <taxon>Bacteria</taxon>
        <taxon>Bacillati</taxon>
        <taxon>Actinomycetota</taxon>
        <taxon>Actinomycetes</taxon>
        <taxon>Mycobacteriales</taxon>
        <taxon>Gordoniaceae</taxon>
        <taxon>Gordonia</taxon>
    </lineage>
</organism>
<dbReference type="EMBL" id="WMBR01000005">
    <property type="protein sequence ID" value="MXP23335.1"/>
    <property type="molecule type" value="Genomic_DNA"/>
</dbReference>